<dbReference type="Proteomes" id="UP001519921">
    <property type="component" value="Unassembled WGS sequence"/>
</dbReference>
<keyword evidence="2" id="KW-1185">Reference proteome</keyword>
<sequence>MIIGDIKSMDSNILVSIINMKLRDQYNSLESLCYDLNLIEDDIVNKCKDAGYRYIKEQNQFKAI</sequence>
<reference evidence="1 2" key="1">
    <citation type="submission" date="2021-07" db="EMBL/GenBank/DDBJ databases">
        <title>Clostridium weizhouense sp. nov., an anaerobic bacterium isolated from activated sludge of Petroleum wastewater.</title>
        <authorList>
            <person name="Li Q."/>
        </authorList>
    </citation>
    <scope>NUCLEOTIDE SEQUENCE [LARGE SCALE GENOMIC DNA]</scope>
    <source>
        <strain evidence="1 2">YB-6</strain>
    </source>
</reference>
<protein>
    <submittedName>
        <fullName evidence="1">DUF4250 domain-containing protein</fullName>
    </submittedName>
</protein>
<dbReference type="RefSeq" id="WP_219777703.1">
    <property type="nucleotide sequence ID" value="NZ_JAHXPT010000001.1"/>
</dbReference>
<gene>
    <name evidence="1" type="ORF">KYD98_00880</name>
</gene>
<name>A0ABS7AJP6_9CLOT</name>
<proteinExistence type="predicted"/>
<evidence type="ECO:0000313" key="2">
    <source>
        <dbReference type="Proteomes" id="UP001519921"/>
    </source>
</evidence>
<evidence type="ECO:0000313" key="1">
    <source>
        <dbReference type="EMBL" id="MBW6408641.1"/>
    </source>
</evidence>
<dbReference type="Pfam" id="PF14056">
    <property type="entry name" value="DUF4250"/>
    <property type="match status" value="1"/>
</dbReference>
<dbReference type="InterPro" id="IPR025346">
    <property type="entry name" value="DUF4250"/>
</dbReference>
<dbReference type="EMBL" id="JAHXPT010000001">
    <property type="protein sequence ID" value="MBW6408641.1"/>
    <property type="molecule type" value="Genomic_DNA"/>
</dbReference>
<organism evidence="1 2">
    <name type="scientific">Clostridium weizhouense</name>
    <dbReference type="NCBI Taxonomy" id="2859781"/>
    <lineage>
        <taxon>Bacteria</taxon>
        <taxon>Bacillati</taxon>
        <taxon>Bacillota</taxon>
        <taxon>Clostridia</taxon>
        <taxon>Eubacteriales</taxon>
        <taxon>Clostridiaceae</taxon>
        <taxon>Clostridium</taxon>
    </lineage>
</organism>
<comment type="caution">
    <text evidence="1">The sequence shown here is derived from an EMBL/GenBank/DDBJ whole genome shotgun (WGS) entry which is preliminary data.</text>
</comment>
<accession>A0ABS7AJP6</accession>